<proteinExistence type="predicted"/>
<keyword evidence="2" id="KW-1185">Reference proteome</keyword>
<organism evidence="1 2">
    <name type="scientific">Quercus rubra</name>
    <name type="common">Northern red oak</name>
    <name type="synonym">Quercus borealis</name>
    <dbReference type="NCBI Taxonomy" id="3512"/>
    <lineage>
        <taxon>Eukaryota</taxon>
        <taxon>Viridiplantae</taxon>
        <taxon>Streptophyta</taxon>
        <taxon>Embryophyta</taxon>
        <taxon>Tracheophyta</taxon>
        <taxon>Spermatophyta</taxon>
        <taxon>Magnoliopsida</taxon>
        <taxon>eudicotyledons</taxon>
        <taxon>Gunneridae</taxon>
        <taxon>Pentapetalae</taxon>
        <taxon>rosids</taxon>
        <taxon>fabids</taxon>
        <taxon>Fagales</taxon>
        <taxon>Fagaceae</taxon>
        <taxon>Quercus</taxon>
    </lineage>
</organism>
<reference evidence="1 2" key="1">
    <citation type="journal article" date="2023" name="G3 (Bethesda)">
        <title>A haplotype-resolved chromosome-scale genome for Quercus rubra L. provides insights into the genetics of adaptive traits for red oak species.</title>
        <authorList>
            <person name="Kapoor B."/>
            <person name="Jenkins J."/>
            <person name="Schmutz J."/>
            <person name="Zhebentyayeva T."/>
            <person name="Kuelheim C."/>
            <person name="Coggeshall M."/>
            <person name="Heim C."/>
            <person name="Lasky J.R."/>
            <person name="Leites L."/>
            <person name="Islam-Faridi N."/>
            <person name="Romero-Severson J."/>
            <person name="DeLeo V.L."/>
            <person name="Lucas S.M."/>
            <person name="Lazic D."/>
            <person name="Gailing O."/>
            <person name="Carlson J."/>
            <person name="Staton M."/>
        </authorList>
    </citation>
    <scope>NUCLEOTIDE SEQUENCE [LARGE SCALE GENOMIC DNA]</scope>
    <source>
        <strain evidence="1">Pseudo-F2</strain>
    </source>
</reference>
<sequence length="112" mass="13015">MDLDLIQIHPGFEASKYLDFKASHVLLQGSALFYVLKLKPPSLPGVQVPSHQTRFIPCHISIRYITIGKHPSLIHKWCTWPNYRSKTIFHAETIIKLLYEQQIQPIVFSFRS</sequence>
<name>A0AAN7IIX0_QUERU</name>
<dbReference type="Proteomes" id="UP001324115">
    <property type="component" value="Unassembled WGS sequence"/>
</dbReference>
<evidence type="ECO:0000313" key="2">
    <source>
        <dbReference type="Proteomes" id="UP001324115"/>
    </source>
</evidence>
<gene>
    <name evidence="1" type="ORF">RGQ29_026154</name>
</gene>
<comment type="caution">
    <text evidence="1">The sequence shown here is derived from an EMBL/GenBank/DDBJ whole genome shotgun (WGS) entry which is preliminary data.</text>
</comment>
<protein>
    <submittedName>
        <fullName evidence="1">Uncharacterized protein</fullName>
    </submittedName>
</protein>
<evidence type="ECO:0000313" key="1">
    <source>
        <dbReference type="EMBL" id="KAK4583253.1"/>
    </source>
</evidence>
<accession>A0AAN7IIX0</accession>
<dbReference type="EMBL" id="JAXUIC010000007">
    <property type="protein sequence ID" value="KAK4583253.1"/>
    <property type="molecule type" value="Genomic_DNA"/>
</dbReference>
<dbReference type="AlphaFoldDB" id="A0AAN7IIX0"/>